<keyword evidence="2" id="KW-0479">Metal-binding</keyword>
<dbReference type="InterPro" id="IPR036236">
    <property type="entry name" value="Znf_C2H2_sf"/>
</dbReference>
<name>A0AAV8SE73_9ROSI</name>
<evidence type="ECO:0000256" key="6">
    <source>
        <dbReference type="ARBA" id="ARBA00023015"/>
    </source>
</evidence>
<dbReference type="PANTHER" id="PTHR26374">
    <property type="entry name" value="ZINC FINGER PROTEIN ZAT5"/>
    <property type="match status" value="1"/>
</dbReference>
<keyword evidence="13" id="KW-1185">Reference proteome</keyword>
<evidence type="ECO:0000256" key="2">
    <source>
        <dbReference type="ARBA" id="ARBA00022723"/>
    </source>
</evidence>
<evidence type="ECO:0000256" key="4">
    <source>
        <dbReference type="ARBA" id="ARBA00022771"/>
    </source>
</evidence>
<dbReference type="SMART" id="SM00355">
    <property type="entry name" value="ZnF_C2H2"/>
    <property type="match status" value="2"/>
</dbReference>
<dbReference type="PROSITE" id="PS00028">
    <property type="entry name" value="ZINC_FINGER_C2H2_1"/>
    <property type="match status" value="2"/>
</dbReference>
<evidence type="ECO:0000259" key="11">
    <source>
        <dbReference type="PROSITE" id="PS50157"/>
    </source>
</evidence>
<dbReference type="AlphaFoldDB" id="A0AAV8SE73"/>
<evidence type="ECO:0000256" key="1">
    <source>
        <dbReference type="ARBA" id="ARBA00004123"/>
    </source>
</evidence>
<dbReference type="Proteomes" id="UP001159364">
    <property type="component" value="Linkage Group LG11"/>
</dbReference>
<evidence type="ECO:0000256" key="3">
    <source>
        <dbReference type="ARBA" id="ARBA00022737"/>
    </source>
</evidence>
<proteinExistence type="predicted"/>
<feature type="region of interest" description="Disordered" evidence="10">
    <location>
        <begin position="1"/>
        <end position="44"/>
    </location>
</feature>
<evidence type="ECO:0000256" key="8">
    <source>
        <dbReference type="ARBA" id="ARBA00023242"/>
    </source>
</evidence>
<reference evidence="12 13" key="1">
    <citation type="submission" date="2021-09" db="EMBL/GenBank/DDBJ databases">
        <title>Genomic insights and catalytic innovation underlie evolution of tropane alkaloids biosynthesis.</title>
        <authorList>
            <person name="Wang Y.-J."/>
            <person name="Tian T."/>
            <person name="Huang J.-P."/>
            <person name="Huang S.-X."/>
        </authorList>
    </citation>
    <scope>NUCLEOTIDE SEQUENCE [LARGE SCALE GENOMIC DNA]</scope>
    <source>
        <strain evidence="12">KIB-2018</strain>
        <tissue evidence="12">Leaf</tissue>
    </source>
</reference>
<evidence type="ECO:0000256" key="5">
    <source>
        <dbReference type="ARBA" id="ARBA00022833"/>
    </source>
</evidence>
<evidence type="ECO:0000313" key="13">
    <source>
        <dbReference type="Proteomes" id="UP001159364"/>
    </source>
</evidence>
<dbReference type="Pfam" id="PF13912">
    <property type="entry name" value="zf-C2H2_6"/>
    <property type="match status" value="2"/>
</dbReference>
<organism evidence="12 13">
    <name type="scientific">Erythroxylum novogranatense</name>
    <dbReference type="NCBI Taxonomy" id="1862640"/>
    <lineage>
        <taxon>Eukaryota</taxon>
        <taxon>Viridiplantae</taxon>
        <taxon>Streptophyta</taxon>
        <taxon>Embryophyta</taxon>
        <taxon>Tracheophyta</taxon>
        <taxon>Spermatophyta</taxon>
        <taxon>Magnoliopsida</taxon>
        <taxon>eudicotyledons</taxon>
        <taxon>Gunneridae</taxon>
        <taxon>Pentapetalae</taxon>
        <taxon>rosids</taxon>
        <taxon>fabids</taxon>
        <taxon>Malpighiales</taxon>
        <taxon>Erythroxylaceae</taxon>
        <taxon>Erythroxylum</taxon>
    </lineage>
</organism>
<dbReference type="EMBL" id="JAIWQS010000011">
    <property type="protein sequence ID" value="KAJ8750335.1"/>
    <property type="molecule type" value="Genomic_DNA"/>
</dbReference>
<keyword evidence="3" id="KW-0677">Repeat</keyword>
<keyword evidence="7" id="KW-0804">Transcription</keyword>
<dbReference type="SUPFAM" id="SSF57667">
    <property type="entry name" value="beta-beta-alpha zinc fingers"/>
    <property type="match status" value="1"/>
</dbReference>
<dbReference type="Gene3D" id="3.30.160.60">
    <property type="entry name" value="Classic Zinc Finger"/>
    <property type="match status" value="1"/>
</dbReference>
<evidence type="ECO:0000256" key="9">
    <source>
        <dbReference type="PROSITE-ProRule" id="PRU00042"/>
    </source>
</evidence>
<keyword evidence="8" id="KW-0539">Nucleus</keyword>
<feature type="domain" description="C2H2-type" evidence="11">
    <location>
        <begin position="126"/>
        <end position="153"/>
    </location>
</feature>
<comment type="subcellular location">
    <subcellularLocation>
        <location evidence="1">Nucleus</location>
    </subcellularLocation>
</comment>
<evidence type="ECO:0000313" key="12">
    <source>
        <dbReference type="EMBL" id="KAJ8750335.1"/>
    </source>
</evidence>
<sequence>MEAQEEFMGSNNLSQIVKGKRNKRQRSSSPYKTAASSSSSGCGDVGVEGVVEEYCGSISSATTTSGDHESTEEEEDMANCLILLAQGGVPNHVHNGSEELELKLSTQKFSRIITTPTVSKTGFCVFECKTCNRNFPSFQALGGHRASHKKPRAASAVEEKKTLEVTPRNDCDRFNKSSHGLLSLQIANTNNVSRNKGSQGNCKSKIHECSICGSEFTSGQALGGHMRRHKANSGNPQVAISTDTSVNIGSGVVGEIKTRNILSLDLNLPAPEDDHHLREPPNYQLSSTKQALVLPAPALVDCHY</sequence>
<keyword evidence="6" id="KW-0805">Transcription regulation</keyword>
<gene>
    <name evidence="12" type="ORF">K2173_014250</name>
</gene>
<dbReference type="GO" id="GO:0005634">
    <property type="term" value="C:nucleus"/>
    <property type="evidence" value="ECO:0007669"/>
    <property type="project" value="UniProtKB-SubCell"/>
</dbReference>
<accession>A0AAV8SE73</accession>
<dbReference type="PROSITE" id="PS50157">
    <property type="entry name" value="ZINC_FINGER_C2H2_2"/>
    <property type="match status" value="2"/>
</dbReference>
<dbReference type="GO" id="GO:0008270">
    <property type="term" value="F:zinc ion binding"/>
    <property type="evidence" value="ECO:0007669"/>
    <property type="project" value="UniProtKB-KW"/>
</dbReference>
<dbReference type="InterPro" id="IPR013087">
    <property type="entry name" value="Znf_C2H2_type"/>
</dbReference>
<protein>
    <recommendedName>
        <fullName evidence="11">C2H2-type domain-containing protein</fullName>
    </recommendedName>
</protein>
<dbReference type="PANTHER" id="PTHR26374:SF425">
    <property type="entry name" value="C2H2-TYPE ZINC FINGER PROTEIN"/>
    <property type="match status" value="1"/>
</dbReference>
<evidence type="ECO:0000256" key="7">
    <source>
        <dbReference type="ARBA" id="ARBA00023163"/>
    </source>
</evidence>
<feature type="domain" description="C2H2-type" evidence="11">
    <location>
        <begin position="207"/>
        <end position="234"/>
    </location>
</feature>
<keyword evidence="5" id="KW-0862">Zinc</keyword>
<comment type="caution">
    <text evidence="12">The sequence shown here is derived from an EMBL/GenBank/DDBJ whole genome shotgun (WGS) entry which is preliminary data.</text>
</comment>
<evidence type="ECO:0000256" key="10">
    <source>
        <dbReference type="SAM" id="MobiDB-lite"/>
    </source>
</evidence>
<keyword evidence="4 9" id="KW-0863">Zinc-finger</keyword>